<evidence type="ECO:0000259" key="2">
    <source>
        <dbReference type="Pfam" id="PF13439"/>
    </source>
</evidence>
<feature type="domain" description="Glycosyl transferase family 1" evidence="1">
    <location>
        <begin position="211"/>
        <end position="360"/>
    </location>
</feature>
<feature type="domain" description="Glycosyltransferase subfamily 4-like N-terminal" evidence="2">
    <location>
        <begin position="15"/>
        <end position="186"/>
    </location>
</feature>
<dbReference type="STRING" id="56193.YP76_11840"/>
<dbReference type="Gene3D" id="3.40.50.2000">
    <property type="entry name" value="Glycogen Phosphorylase B"/>
    <property type="match status" value="2"/>
</dbReference>
<protein>
    <submittedName>
        <fullName evidence="3">Glycosyl transferase family 1</fullName>
    </submittedName>
</protein>
<dbReference type="GO" id="GO:0016758">
    <property type="term" value="F:hexosyltransferase activity"/>
    <property type="evidence" value="ECO:0007669"/>
    <property type="project" value="TreeGrafter"/>
</dbReference>
<keyword evidence="4" id="KW-1185">Reference proteome</keyword>
<dbReference type="EMBL" id="LBIC01000005">
    <property type="protein sequence ID" value="KKW91802.1"/>
    <property type="molecule type" value="Genomic_DNA"/>
</dbReference>
<dbReference type="AlphaFoldDB" id="A0A0M3ANS5"/>
<proteinExistence type="predicted"/>
<gene>
    <name evidence="3" type="ORF">YP76_11840</name>
</gene>
<comment type="caution">
    <text evidence="3">The sequence shown here is derived from an EMBL/GenBank/DDBJ whole genome shotgun (WGS) entry which is preliminary data.</text>
</comment>
<organism evidence="3 4">
    <name type="scientific">Sphingobium chungbukense</name>
    <dbReference type="NCBI Taxonomy" id="56193"/>
    <lineage>
        <taxon>Bacteria</taxon>
        <taxon>Pseudomonadati</taxon>
        <taxon>Pseudomonadota</taxon>
        <taxon>Alphaproteobacteria</taxon>
        <taxon>Sphingomonadales</taxon>
        <taxon>Sphingomonadaceae</taxon>
        <taxon>Sphingobium</taxon>
    </lineage>
</organism>
<evidence type="ECO:0000313" key="3">
    <source>
        <dbReference type="EMBL" id="KKW91802.1"/>
    </source>
</evidence>
<accession>A0A0M3ANS5</accession>
<sequence length="391" mass="42963">MRIVDVCAFYAPRGGGVKTYVERKLQAGAQAGHEIIILAPSDNDRVVETQGGGRIVMLPARRFPLDRRYSYFDDEQSLHAMLDRLQPDLVEASSPWGSAAMVARWRGDAPRALIMHADPLSAYAYRWFGSVLSRATIDRGFEWFWRHLRRLDQSFDLVVSASDSLSQRLSAGRLERVATLPMGVEPGYFSPRHRNEALRARLLERCGLGPDATLLLGVGRHAPEKRWPQVIEAVTSAGYANPVGLVLVGDGRDRARVRRAAANNPHIQLLAPMHDRPALAEMLASADALVHGCEAETFCMVAAEARASGIPIIVPDEGGASDQAAHGVGLRYRAAQTDSLAAVITDFLNGDPQAQRRRAQAMAASVTTMDDHFAQLFAVYRELEGRRRHAA</sequence>
<dbReference type="SUPFAM" id="SSF53756">
    <property type="entry name" value="UDP-Glycosyltransferase/glycogen phosphorylase"/>
    <property type="match status" value="1"/>
</dbReference>
<dbReference type="Proteomes" id="UP000033874">
    <property type="component" value="Unassembled WGS sequence"/>
</dbReference>
<dbReference type="InterPro" id="IPR050194">
    <property type="entry name" value="Glycosyltransferase_grp1"/>
</dbReference>
<keyword evidence="3" id="KW-0808">Transferase</keyword>
<reference evidence="3 4" key="1">
    <citation type="submission" date="2015-04" db="EMBL/GenBank/DDBJ databases">
        <title>Genome sequence of aromatic hydrocarbons-degrading Sphingobium chungbukense DJ77.</title>
        <authorList>
            <person name="Kim Y.-C."/>
            <person name="Chae J.-C."/>
        </authorList>
    </citation>
    <scope>NUCLEOTIDE SEQUENCE [LARGE SCALE GENOMIC DNA]</scope>
    <source>
        <strain evidence="3 4">DJ77</strain>
    </source>
</reference>
<dbReference type="InterPro" id="IPR028098">
    <property type="entry name" value="Glyco_trans_4-like_N"/>
</dbReference>
<dbReference type="RefSeq" id="WP_046763811.1">
    <property type="nucleotide sequence ID" value="NZ_LBIC01000005.1"/>
</dbReference>
<dbReference type="PANTHER" id="PTHR45947">
    <property type="entry name" value="SULFOQUINOVOSYL TRANSFERASE SQD2"/>
    <property type="match status" value="1"/>
</dbReference>
<dbReference type="InterPro" id="IPR001296">
    <property type="entry name" value="Glyco_trans_1"/>
</dbReference>
<evidence type="ECO:0000313" key="4">
    <source>
        <dbReference type="Proteomes" id="UP000033874"/>
    </source>
</evidence>
<dbReference type="PATRIC" id="fig|56193.3.peg.2461"/>
<dbReference type="Pfam" id="PF00534">
    <property type="entry name" value="Glycos_transf_1"/>
    <property type="match status" value="1"/>
</dbReference>
<evidence type="ECO:0000259" key="1">
    <source>
        <dbReference type="Pfam" id="PF00534"/>
    </source>
</evidence>
<dbReference type="Pfam" id="PF13439">
    <property type="entry name" value="Glyco_transf_4"/>
    <property type="match status" value="1"/>
</dbReference>
<dbReference type="PANTHER" id="PTHR45947:SF3">
    <property type="entry name" value="SULFOQUINOVOSYL TRANSFERASE SQD2"/>
    <property type="match status" value="1"/>
</dbReference>
<name>A0A0M3ANS5_9SPHN</name>